<evidence type="ECO:0000256" key="5">
    <source>
        <dbReference type="ARBA" id="ARBA00022741"/>
    </source>
</evidence>
<evidence type="ECO:0000256" key="7">
    <source>
        <dbReference type="ARBA" id="ARBA00022840"/>
    </source>
</evidence>
<keyword evidence="4 10" id="KW-0808">Transferase</keyword>
<dbReference type="PROSITE" id="PS00794">
    <property type="entry name" value="HPPK"/>
    <property type="match status" value="1"/>
</dbReference>
<dbReference type="PANTHER" id="PTHR43071:SF1">
    <property type="entry name" value="2-AMINO-4-HYDROXY-6-HYDROXYMETHYLDIHYDROPTERIDINE PYROPHOSPHOKINASE"/>
    <property type="match status" value="1"/>
</dbReference>
<dbReference type="PANTHER" id="PTHR43071">
    <property type="entry name" value="2-AMINO-4-HYDROXY-6-HYDROXYMETHYLDIHYDROPTERIDINE PYROPHOSPHOKINASE"/>
    <property type="match status" value="1"/>
</dbReference>
<keyword evidence="11" id="KW-1185">Reference proteome</keyword>
<evidence type="ECO:0000313" key="10">
    <source>
        <dbReference type="EMBL" id="EHN12509.1"/>
    </source>
</evidence>
<evidence type="ECO:0000256" key="8">
    <source>
        <dbReference type="ARBA" id="ARBA00022909"/>
    </source>
</evidence>
<dbReference type="CDD" id="cd00483">
    <property type="entry name" value="HPPK"/>
    <property type="match status" value="1"/>
</dbReference>
<evidence type="ECO:0000256" key="6">
    <source>
        <dbReference type="ARBA" id="ARBA00022777"/>
    </source>
</evidence>
<dbReference type="AlphaFoldDB" id="H0E1F5"/>
<dbReference type="NCBIfam" id="TIGR01498">
    <property type="entry name" value="folK"/>
    <property type="match status" value="1"/>
</dbReference>
<evidence type="ECO:0000256" key="1">
    <source>
        <dbReference type="ARBA" id="ARBA00000198"/>
    </source>
</evidence>
<dbReference type="EMBL" id="AGUD01000020">
    <property type="protein sequence ID" value="EHN12509.1"/>
    <property type="molecule type" value="Genomic_DNA"/>
</dbReference>
<dbReference type="GO" id="GO:0003848">
    <property type="term" value="F:2-amino-4-hydroxy-6-hydroxymethyldihydropteridine diphosphokinase activity"/>
    <property type="evidence" value="ECO:0007669"/>
    <property type="project" value="UniProtKB-EC"/>
</dbReference>
<comment type="pathway">
    <text evidence="2">Cofactor biosynthesis; tetrahydrofolate biosynthesis; 2-amino-4-hydroxy-6-hydroxymethyl-7,8-dihydropteridine diphosphate from 7,8-dihydroneopterin triphosphate: step 4/4.</text>
</comment>
<gene>
    <name evidence="10" type="ORF">PAI11_06170</name>
</gene>
<keyword evidence="5" id="KW-0547">Nucleotide-binding</keyword>
<dbReference type="Proteomes" id="UP000005143">
    <property type="component" value="Unassembled WGS sequence"/>
</dbReference>
<organism evidence="10 11">
    <name type="scientific">Patulibacter medicamentivorans</name>
    <dbReference type="NCBI Taxonomy" id="1097667"/>
    <lineage>
        <taxon>Bacteria</taxon>
        <taxon>Bacillati</taxon>
        <taxon>Actinomycetota</taxon>
        <taxon>Thermoleophilia</taxon>
        <taxon>Solirubrobacterales</taxon>
        <taxon>Patulibacteraceae</taxon>
        <taxon>Patulibacter</taxon>
    </lineage>
</organism>
<evidence type="ECO:0000256" key="2">
    <source>
        <dbReference type="ARBA" id="ARBA00005051"/>
    </source>
</evidence>
<dbReference type="InterPro" id="IPR035907">
    <property type="entry name" value="Hppk_sf"/>
</dbReference>
<dbReference type="InterPro" id="IPR000550">
    <property type="entry name" value="Hppk"/>
</dbReference>
<comment type="caution">
    <text evidence="10">The sequence shown here is derived from an EMBL/GenBank/DDBJ whole genome shotgun (WGS) entry which is preliminary data.</text>
</comment>
<comment type="catalytic activity">
    <reaction evidence="1">
        <text>6-hydroxymethyl-7,8-dihydropterin + ATP = (7,8-dihydropterin-6-yl)methyl diphosphate + AMP + H(+)</text>
        <dbReference type="Rhea" id="RHEA:11412"/>
        <dbReference type="ChEBI" id="CHEBI:15378"/>
        <dbReference type="ChEBI" id="CHEBI:30616"/>
        <dbReference type="ChEBI" id="CHEBI:44841"/>
        <dbReference type="ChEBI" id="CHEBI:72950"/>
        <dbReference type="ChEBI" id="CHEBI:456215"/>
        <dbReference type="EC" id="2.7.6.3"/>
    </reaction>
</comment>
<evidence type="ECO:0000256" key="3">
    <source>
        <dbReference type="ARBA" id="ARBA00013253"/>
    </source>
</evidence>
<dbReference type="SUPFAM" id="SSF55083">
    <property type="entry name" value="6-hydroxymethyl-7,8-dihydropterin pyrophosphokinase, HPPK"/>
    <property type="match status" value="1"/>
</dbReference>
<reference evidence="10 11" key="1">
    <citation type="journal article" date="2013" name="Biodegradation">
        <title>Quantitative proteomic analysis of ibuprofen-degrading Patulibacter sp. strain I11.</title>
        <authorList>
            <person name="Almeida B."/>
            <person name="Kjeldal H."/>
            <person name="Lolas I."/>
            <person name="Knudsen A.D."/>
            <person name="Carvalho G."/>
            <person name="Nielsen K.L."/>
            <person name="Barreto Crespo M.T."/>
            <person name="Stensballe A."/>
            <person name="Nielsen J.L."/>
        </authorList>
    </citation>
    <scope>NUCLEOTIDE SEQUENCE [LARGE SCALE GENOMIC DNA]</scope>
    <source>
        <strain evidence="10 11">I11</strain>
    </source>
</reference>
<dbReference type="EC" id="2.7.6.3" evidence="3"/>
<evidence type="ECO:0000259" key="9">
    <source>
        <dbReference type="PROSITE" id="PS00794"/>
    </source>
</evidence>
<evidence type="ECO:0000313" key="11">
    <source>
        <dbReference type="Proteomes" id="UP000005143"/>
    </source>
</evidence>
<proteinExistence type="predicted"/>
<protein>
    <recommendedName>
        <fullName evidence="3">2-amino-4-hydroxy-6-hydroxymethyldihydropteridine diphosphokinase</fullName>
        <ecNumber evidence="3">2.7.6.3</ecNumber>
    </recommendedName>
</protein>
<dbReference type="GO" id="GO:0046656">
    <property type="term" value="P:folic acid biosynthetic process"/>
    <property type="evidence" value="ECO:0007669"/>
    <property type="project" value="UniProtKB-KW"/>
</dbReference>
<sequence length="185" mass="19905">MSGHDEPLLPGEQVGYLGLGSNVGERRTQLQLAVDALPAHGVRVLRSSAVYDTDPVGEILDQPSFLNACLRIATALEPEQLLAACKAVEREQGRSLDPADGYVRHGPRPIDVDLLLLGERPYASERLTLPHAQVGERRFVLVPLLELDLALTLPDGTRLADRLAALPLDEGVRRAGDPLDVAATA</sequence>
<dbReference type="RefSeq" id="WP_007570736.1">
    <property type="nucleotide sequence ID" value="NZ_AGUD01000020.1"/>
</dbReference>
<dbReference type="Gene3D" id="3.30.70.560">
    <property type="entry name" value="7,8-Dihydro-6-hydroxymethylpterin-pyrophosphokinase HPPK"/>
    <property type="match status" value="1"/>
</dbReference>
<dbReference type="GO" id="GO:0016301">
    <property type="term" value="F:kinase activity"/>
    <property type="evidence" value="ECO:0007669"/>
    <property type="project" value="UniProtKB-KW"/>
</dbReference>
<keyword evidence="8" id="KW-0289">Folate biosynthesis</keyword>
<dbReference type="GO" id="GO:0046654">
    <property type="term" value="P:tetrahydrofolate biosynthetic process"/>
    <property type="evidence" value="ECO:0007669"/>
    <property type="project" value="UniProtKB-UniPathway"/>
</dbReference>
<dbReference type="UniPathway" id="UPA00077">
    <property type="reaction ID" value="UER00155"/>
</dbReference>
<dbReference type="GO" id="GO:0005524">
    <property type="term" value="F:ATP binding"/>
    <property type="evidence" value="ECO:0007669"/>
    <property type="project" value="UniProtKB-KW"/>
</dbReference>
<evidence type="ECO:0000256" key="4">
    <source>
        <dbReference type="ARBA" id="ARBA00022679"/>
    </source>
</evidence>
<keyword evidence="7" id="KW-0067">ATP-binding</keyword>
<accession>H0E1F5</accession>
<dbReference type="OrthoDB" id="9808041at2"/>
<feature type="domain" description="7,8-dihydro-6-hydroxymethylpterin-pyrophosphokinase" evidence="9">
    <location>
        <begin position="104"/>
        <end position="115"/>
    </location>
</feature>
<dbReference type="Pfam" id="PF01288">
    <property type="entry name" value="HPPK"/>
    <property type="match status" value="1"/>
</dbReference>
<keyword evidence="6 10" id="KW-0418">Kinase</keyword>
<name>H0E1F5_9ACTN</name>